<accession>A0ABX1L587</accession>
<feature type="transmembrane region" description="Helical" evidence="1">
    <location>
        <begin position="205"/>
        <end position="224"/>
    </location>
</feature>
<protein>
    <submittedName>
        <fullName evidence="2">Antibiotic transporter permease</fullName>
    </submittedName>
</protein>
<keyword evidence="3" id="KW-1185">Reference proteome</keyword>
<keyword evidence="1" id="KW-1133">Transmembrane helix</keyword>
<name>A0ABX1L587_9LACO</name>
<feature type="transmembrane region" description="Helical" evidence="1">
    <location>
        <begin position="155"/>
        <end position="175"/>
    </location>
</feature>
<gene>
    <name evidence="2" type="ORF">HEQ44_08400</name>
</gene>
<dbReference type="Proteomes" id="UP000707477">
    <property type="component" value="Unassembled WGS sequence"/>
</dbReference>
<keyword evidence="1" id="KW-0812">Transmembrane</keyword>
<proteinExistence type="predicted"/>
<feature type="transmembrane region" description="Helical" evidence="1">
    <location>
        <begin position="90"/>
        <end position="116"/>
    </location>
</feature>
<sequence length="238" mass="26923">MKVQFSSLSYLQNWKTRFVYFLLIPFIETSLLILVNAQYTNRLQWPVAIASMVLSGGTLSMSTIAQLFVMDRNLKIDQEMAVNRPFSFNYWGTKIATSISVGLTLIIINLVILSIFQAPLFLIIRALTMAPIIVLSGTVVGFLSVIAAWRNGNPYFYLNILASLTSIVSGVLILVDRYPFWLKALSYLFPFSQTIKFVITGTGKVYIDLAIDLIWILLGLSCYVTQLQKILKHPTHLW</sequence>
<organism evidence="2 3">
    <name type="scientific">Levilactobacillus tujiorum</name>
    <dbReference type="NCBI Taxonomy" id="2912243"/>
    <lineage>
        <taxon>Bacteria</taxon>
        <taxon>Bacillati</taxon>
        <taxon>Bacillota</taxon>
        <taxon>Bacilli</taxon>
        <taxon>Lactobacillales</taxon>
        <taxon>Lactobacillaceae</taxon>
        <taxon>Levilactobacillus</taxon>
    </lineage>
</organism>
<feature type="transmembrane region" description="Helical" evidence="1">
    <location>
        <begin position="18"/>
        <end position="35"/>
    </location>
</feature>
<reference evidence="2 3" key="1">
    <citation type="submission" date="2020-03" db="EMBL/GenBank/DDBJ databases">
        <authorList>
            <person name="Zhang Z."/>
            <person name="Guo Z."/>
            <person name="Hou Q."/>
            <person name="Shen X."/>
        </authorList>
    </citation>
    <scope>NUCLEOTIDE SEQUENCE [LARGE SCALE GENOMIC DNA]</scope>
    <source>
        <strain evidence="2 3">HBUAS51329</strain>
    </source>
</reference>
<comment type="caution">
    <text evidence="2">The sequence shown here is derived from an EMBL/GenBank/DDBJ whole genome shotgun (WGS) entry which is preliminary data.</text>
</comment>
<feature type="transmembrane region" description="Helical" evidence="1">
    <location>
        <begin position="47"/>
        <end position="70"/>
    </location>
</feature>
<evidence type="ECO:0000256" key="1">
    <source>
        <dbReference type="SAM" id="Phobius"/>
    </source>
</evidence>
<dbReference type="EMBL" id="JAAVSD010000023">
    <property type="protein sequence ID" value="NLR30206.1"/>
    <property type="molecule type" value="Genomic_DNA"/>
</dbReference>
<keyword evidence="1" id="KW-0472">Membrane</keyword>
<dbReference type="RefSeq" id="WP_168850233.1">
    <property type="nucleotide sequence ID" value="NZ_JAAVSD010000023.1"/>
</dbReference>
<evidence type="ECO:0000313" key="3">
    <source>
        <dbReference type="Proteomes" id="UP000707477"/>
    </source>
</evidence>
<feature type="transmembrane region" description="Helical" evidence="1">
    <location>
        <begin position="128"/>
        <end position="149"/>
    </location>
</feature>
<evidence type="ECO:0000313" key="2">
    <source>
        <dbReference type="EMBL" id="NLR30206.1"/>
    </source>
</evidence>